<keyword evidence="2" id="KW-0732">Signal</keyword>
<organism evidence="3 4">
    <name type="scientific">Trichoderma ghanense</name>
    <dbReference type="NCBI Taxonomy" id="65468"/>
    <lineage>
        <taxon>Eukaryota</taxon>
        <taxon>Fungi</taxon>
        <taxon>Dikarya</taxon>
        <taxon>Ascomycota</taxon>
        <taxon>Pezizomycotina</taxon>
        <taxon>Sordariomycetes</taxon>
        <taxon>Hypocreomycetidae</taxon>
        <taxon>Hypocreales</taxon>
        <taxon>Hypocreaceae</taxon>
        <taxon>Trichoderma</taxon>
    </lineage>
</organism>
<evidence type="ECO:0000313" key="3">
    <source>
        <dbReference type="EMBL" id="TFB02818.1"/>
    </source>
</evidence>
<feature type="region of interest" description="Disordered" evidence="1">
    <location>
        <begin position="38"/>
        <end position="136"/>
    </location>
</feature>
<dbReference type="EMBL" id="PPTA01000006">
    <property type="protein sequence ID" value="TFB02818.1"/>
    <property type="molecule type" value="Genomic_DNA"/>
</dbReference>
<gene>
    <name evidence="3" type="ORF">CCMA1212_004974</name>
</gene>
<sequence>MLVGVFIHQPAVKLPAPPRPPRRGRWWEAMAALLWLLPAGDGDGDDDSSGNRGKLSKRADPVRGSTAAIIDENGRSVKRRGLEDNESKPSVCPRGRAAAELKPQELRKSEEQQPRLQSMAPPAPMELSDEWEKTCG</sequence>
<feature type="chain" id="PRO_5046013905" evidence="2">
    <location>
        <begin position="43"/>
        <end position="136"/>
    </location>
</feature>
<dbReference type="GeneID" id="300576705"/>
<evidence type="ECO:0000313" key="4">
    <source>
        <dbReference type="Proteomes" id="UP001642720"/>
    </source>
</evidence>
<protein>
    <submittedName>
        <fullName evidence="3">Uncharacterized protein</fullName>
    </submittedName>
</protein>
<keyword evidence="4" id="KW-1185">Reference proteome</keyword>
<name>A0ABY2H784_9HYPO</name>
<evidence type="ECO:0000256" key="2">
    <source>
        <dbReference type="SAM" id="SignalP"/>
    </source>
</evidence>
<comment type="caution">
    <text evidence="3">The sequence shown here is derived from an EMBL/GenBank/DDBJ whole genome shotgun (WGS) entry which is preliminary data.</text>
</comment>
<accession>A0ABY2H784</accession>
<dbReference type="RefSeq" id="XP_073559019.1">
    <property type="nucleotide sequence ID" value="XM_073702255.1"/>
</dbReference>
<dbReference type="Proteomes" id="UP001642720">
    <property type="component" value="Unassembled WGS sequence"/>
</dbReference>
<feature type="signal peptide" evidence="2">
    <location>
        <begin position="1"/>
        <end position="42"/>
    </location>
</feature>
<feature type="compositionally biased region" description="Basic and acidic residues" evidence="1">
    <location>
        <begin position="97"/>
        <end position="113"/>
    </location>
</feature>
<proteinExistence type="predicted"/>
<evidence type="ECO:0000256" key="1">
    <source>
        <dbReference type="SAM" id="MobiDB-lite"/>
    </source>
</evidence>
<feature type="compositionally biased region" description="Basic and acidic residues" evidence="1">
    <location>
        <begin position="72"/>
        <end position="87"/>
    </location>
</feature>
<reference evidence="3 4" key="1">
    <citation type="submission" date="2018-01" db="EMBL/GenBank/DDBJ databases">
        <title>Genome characterization of the sugarcane-associated fungus Trichoderma ghanense CCMA-1212 and their application in lignocelulose bioconversion.</title>
        <authorList>
            <person name="Steindorff A.S."/>
            <person name="Mendes T.D."/>
            <person name="Vilela E.S.D."/>
            <person name="Rodrigues D.S."/>
            <person name="Formighieri E.F."/>
            <person name="Melo I.S."/>
            <person name="Favaro L.C.L."/>
        </authorList>
    </citation>
    <scope>NUCLEOTIDE SEQUENCE [LARGE SCALE GENOMIC DNA]</scope>
    <source>
        <strain evidence="3 4">CCMA-1212</strain>
    </source>
</reference>